<dbReference type="Pfam" id="PF03176">
    <property type="entry name" value="MMPL"/>
    <property type="match status" value="2"/>
</dbReference>
<evidence type="ECO:0000256" key="6">
    <source>
        <dbReference type="SAM" id="Phobius"/>
    </source>
</evidence>
<feature type="domain" description="SSD" evidence="7">
    <location>
        <begin position="618"/>
        <end position="746"/>
    </location>
</feature>
<dbReference type="InterPro" id="IPR050545">
    <property type="entry name" value="Mycobact_MmpL"/>
</dbReference>
<feature type="transmembrane region" description="Helical" evidence="6">
    <location>
        <begin position="651"/>
        <end position="670"/>
    </location>
</feature>
<evidence type="ECO:0000256" key="5">
    <source>
        <dbReference type="ARBA" id="ARBA00023136"/>
    </source>
</evidence>
<keyword evidence="5 6" id="KW-0472">Membrane</keyword>
<keyword evidence="4 6" id="KW-1133">Transmembrane helix</keyword>
<feature type="transmembrane region" description="Helical" evidence="6">
    <location>
        <begin position="208"/>
        <end position="225"/>
    </location>
</feature>
<dbReference type="Proteomes" id="UP000070256">
    <property type="component" value="Unassembled WGS sequence"/>
</dbReference>
<feature type="domain" description="SSD" evidence="7">
    <location>
        <begin position="233"/>
        <end position="357"/>
    </location>
</feature>
<accession>A0A133VP70</accession>
<keyword evidence="2" id="KW-1003">Cell membrane</keyword>
<feature type="transmembrane region" description="Helical" evidence="6">
    <location>
        <begin position="300"/>
        <end position="323"/>
    </location>
</feature>
<feature type="transmembrane region" description="Helical" evidence="6">
    <location>
        <begin position="598"/>
        <end position="631"/>
    </location>
</feature>
<sequence length="752" mass="82422">MIEKVAKASEKRPYTVIALCGLITLFMVYGATQITISSELEKFLPEEYASVRVTNELENVAGGSTNEIILIEGDNVTKASTVRAIAEFEDTLRRNQEFQTYIKYVRSFPDYIENLWSLSDAELEKSVQSLLFRYEEMSDFVSENQNSALINVQVNSQLPESDLKRGTKALHLHTEGFDENHPTLEAKNTGMLSMRLDTEAMMNRDNRILIPAAIVAIIVILFLVFRRLSDIGLPFLVLGLGSVWMIGTMGFVGIPFTMVFVALVPIILGIGIDYTIHILNRYYEESKKGLTAKKSAVRSVNTVGVAISLTAITTIIGFGSFGISDLPPIQNFGFLAGSGVFFIFVLTTTLLPSLLILRDREGEKKKQKGGLEKGQVIKILSKIEKGVQHHKRPVLIGAGIITVLSMISAAGLTTTMNFDTFLTKDADSVATMEKVEDQFGKQTMTNFVLAEGEIKSPESLWHIYSLENSIKSDPRNEDLITDTKSLAELIWRSTGGNIPSTKAEIEVVVKKLENEQPELLNMFLIGDNKSVIYFSINSETDKKMKEATDIIRSHVENYANRPSMPLNLTIDGEPAVGGSPAIISDILGSILPNMRNSILLAIILVAAVLALVFKSALLGLIGASPVILAFLWEFGVLKALGWPLDVMNMMVSALAIGIGVDFAIHVTHRFQEEWKVNGKSPEESISITIRNVGKAITAAAATTIGVFVVLSLSRMPPVARLGELSAIVIFFSLLGALIVLPSALLAYAKLNE</sequence>
<dbReference type="SUPFAM" id="SSF82866">
    <property type="entry name" value="Multidrug efflux transporter AcrB transmembrane domain"/>
    <property type="match status" value="2"/>
</dbReference>
<dbReference type="Gene3D" id="1.20.1640.10">
    <property type="entry name" value="Multidrug efflux transporter AcrB transmembrane domain"/>
    <property type="match status" value="2"/>
</dbReference>
<evidence type="ECO:0000256" key="1">
    <source>
        <dbReference type="ARBA" id="ARBA00004651"/>
    </source>
</evidence>
<proteinExistence type="predicted"/>
<comment type="subcellular location">
    <subcellularLocation>
        <location evidence="1">Cell membrane</location>
        <topology evidence="1">Multi-pass membrane protein</topology>
    </subcellularLocation>
</comment>
<dbReference type="InterPro" id="IPR000731">
    <property type="entry name" value="SSD"/>
</dbReference>
<feature type="transmembrane region" description="Helical" evidence="6">
    <location>
        <begin position="258"/>
        <end position="279"/>
    </location>
</feature>
<protein>
    <recommendedName>
        <fullName evidence="7">SSD domain-containing protein</fullName>
    </recommendedName>
</protein>
<dbReference type="PANTHER" id="PTHR33406">
    <property type="entry name" value="MEMBRANE PROTEIN MJ1562-RELATED"/>
    <property type="match status" value="1"/>
</dbReference>
<dbReference type="GO" id="GO:0005886">
    <property type="term" value="C:plasma membrane"/>
    <property type="evidence" value="ECO:0007669"/>
    <property type="project" value="UniProtKB-SubCell"/>
</dbReference>
<evidence type="ECO:0000256" key="2">
    <source>
        <dbReference type="ARBA" id="ARBA00022475"/>
    </source>
</evidence>
<keyword evidence="9" id="KW-1185">Reference proteome</keyword>
<reference evidence="8 9" key="1">
    <citation type="journal article" date="2016" name="Sci. Rep.">
        <title>Metabolic traits of an uncultured archaeal lineage -MSBL1- from brine pools of the Red Sea.</title>
        <authorList>
            <person name="Mwirichia R."/>
            <person name="Alam I."/>
            <person name="Rashid M."/>
            <person name="Vinu M."/>
            <person name="Ba-Alawi W."/>
            <person name="Anthony Kamau A."/>
            <person name="Kamanda Ngugi D."/>
            <person name="Goker M."/>
            <person name="Klenk H.P."/>
            <person name="Bajic V."/>
            <person name="Stingl U."/>
        </authorList>
    </citation>
    <scope>NUCLEOTIDE SEQUENCE [LARGE SCALE GENOMIC DNA]</scope>
    <source>
        <strain evidence="8">SCGC-AAA385D11</strain>
    </source>
</reference>
<dbReference type="PANTHER" id="PTHR33406:SF13">
    <property type="entry name" value="MEMBRANE PROTEIN YDFJ"/>
    <property type="match status" value="1"/>
</dbReference>
<evidence type="ECO:0000313" key="9">
    <source>
        <dbReference type="Proteomes" id="UP000070256"/>
    </source>
</evidence>
<dbReference type="PROSITE" id="PS50156">
    <property type="entry name" value="SSD"/>
    <property type="match status" value="2"/>
</dbReference>
<feature type="transmembrane region" description="Helical" evidence="6">
    <location>
        <begin position="232"/>
        <end position="252"/>
    </location>
</feature>
<dbReference type="InterPro" id="IPR004869">
    <property type="entry name" value="MMPL_dom"/>
</dbReference>
<evidence type="ECO:0000256" key="3">
    <source>
        <dbReference type="ARBA" id="ARBA00022692"/>
    </source>
</evidence>
<keyword evidence="3 6" id="KW-0812">Transmembrane</keyword>
<dbReference type="EMBL" id="LHYK01000006">
    <property type="protein sequence ID" value="KXB08228.1"/>
    <property type="molecule type" value="Genomic_DNA"/>
</dbReference>
<dbReference type="AlphaFoldDB" id="A0A133VP70"/>
<gene>
    <name evidence="8" type="ORF">AKJ58_00550</name>
</gene>
<evidence type="ECO:0000259" key="7">
    <source>
        <dbReference type="PROSITE" id="PS50156"/>
    </source>
</evidence>
<evidence type="ECO:0000256" key="4">
    <source>
        <dbReference type="ARBA" id="ARBA00022989"/>
    </source>
</evidence>
<feature type="transmembrane region" description="Helical" evidence="6">
    <location>
        <begin position="724"/>
        <end position="748"/>
    </location>
</feature>
<evidence type="ECO:0000313" key="8">
    <source>
        <dbReference type="EMBL" id="KXB08228.1"/>
    </source>
</evidence>
<feature type="transmembrane region" description="Helical" evidence="6">
    <location>
        <begin position="691"/>
        <end position="712"/>
    </location>
</feature>
<name>A0A133VP70_9EURY</name>
<organism evidence="8 9">
    <name type="scientific">candidate division MSBL1 archaeon SCGC-AAA385D11</name>
    <dbReference type="NCBI Taxonomy" id="1698286"/>
    <lineage>
        <taxon>Archaea</taxon>
        <taxon>Methanobacteriati</taxon>
        <taxon>Methanobacteriota</taxon>
        <taxon>candidate division MSBL1</taxon>
    </lineage>
</organism>
<feature type="transmembrane region" description="Helical" evidence="6">
    <location>
        <begin position="335"/>
        <end position="357"/>
    </location>
</feature>
<comment type="caution">
    <text evidence="8">The sequence shown here is derived from an EMBL/GenBank/DDBJ whole genome shotgun (WGS) entry which is preliminary data.</text>
</comment>